<comment type="caution">
    <text evidence="8">The sequence shown here is derived from an EMBL/GenBank/DDBJ whole genome shotgun (WGS) entry which is preliminary data.</text>
</comment>
<reference evidence="8 9" key="1">
    <citation type="submission" date="2023-01" db="EMBL/GenBank/DDBJ databases">
        <title>Novel diversity within Roseofilum (Cyanobacteria; Desertifilaceae) from marine benthic mats with descriptions of four novel species.</title>
        <authorList>
            <person name="Wang Y."/>
            <person name="Berthold D.E."/>
            <person name="Hu J."/>
            <person name="Lefler F.W."/>
            <person name="Laughinghouse H.D. IV."/>
        </authorList>
    </citation>
    <scope>NUCLEOTIDE SEQUENCE [LARGE SCALE GENOMIC DNA]</scope>
    <source>
        <strain evidence="8 9">BLCC-M143</strain>
    </source>
</reference>
<gene>
    <name evidence="6 8" type="primary">nusB</name>
    <name evidence="8" type="ORF">PMH09_05025</name>
</gene>
<evidence type="ECO:0000256" key="2">
    <source>
        <dbReference type="ARBA" id="ARBA00022814"/>
    </source>
</evidence>
<dbReference type="PANTHER" id="PTHR11078:SF3">
    <property type="entry name" value="ANTITERMINATION NUSB DOMAIN-CONTAINING PROTEIN"/>
    <property type="match status" value="1"/>
</dbReference>
<evidence type="ECO:0000256" key="3">
    <source>
        <dbReference type="ARBA" id="ARBA00022884"/>
    </source>
</evidence>
<dbReference type="PANTHER" id="PTHR11078">
    <property type="entry name" value="N UTILIZATION SUBSTANCE PROTEIN B-RELATED"/>
    <property type="match status" value="1"/>
</dbReference>
<evidence type="ECO:0000256" key="5">
    <source>
        <dbReference type="ARBA" id="ARBA00023163"/>
    </source>
</evidence>
<protein>
    <recommendedName>
        <fullName evidence="6">Transcription antitermination protein NusB</fullName>
    </recommendedName>
    <alternativeName>
        <fullName evidence="6">Antitermination factor NusB</fullName>
    </alternativeName>
</protein>
<dbReference type="Gene3D" id="1.10.940.10">
    <property type="entry name" value="NusB-like"/>
    <property type="match status" value="1"/>
</dbReference>
<evidence type="ECO:0000313" key="9">
    <source>
        <dbReference type="Proteomes" id="UP001232992"/>
    </source>
</evidence>
<dbReference type="NCBIfam" id="TIGR01951">
    <property type="entry name" value="nusB"/>
    <property type="match status" value="1"/>
</dbReference>
<keyword evidence="4 6" id="KW-0805">Transcription regulation</keyword>
<keyword evidence="9" id="KW-1185">Reference proteome</keyword>
<dbReference type="HAMAP" id="MF_00073">
    <property type="entry name" value="NusB"/>
    <property type="match status" value="1"/>
</dbReference>
<dbReference type="SUPFAM" id="SSF48013">
    <property type="entry name" value="NusB-like"/>
    <property type="match status" value="1"/>
</dbReference>
<keyword evidence="2 6" id="KW-0889">Transcription antitermination</keyword>
<dbReference type="RefSeq" id="WP_283757203.1">
    <property type="nucleotide sequence ID" value="NZ_JAQOSQ010000003.1"/>
</dbReference>
<evidence type="ECO:0000259" key="7">
    <source>
        <dbReference type="Pfam" id="PF01029"/>
    </source>
</evidence>
<proteinExistence type="inferred from homology"/>
<dbReference type="Pfam" id="PF01029">
    <property type="entry name" value="NusB"/>
    <property type="match status" value="1"/>
</dbReference>
<dbReference type="InterPro" id="IPR006027">
    <property type="entry name" value="NusB_RsmB_TIM44"/>
</dbReference>
<evidence type="ECO:0000256" key="1">
    <source>
        <dbReference type="ARBA" id="ARBA00005952"/>
    </source>
</evidence>
<accession>A0ABT7BTN4</accession>
<evidence type="ECO:0000256" key="6">
    <source>
        <dbReference type="HAMAP-Rule" id="MF_00073"/>
    </source>
</evidence>
<dbReference type="InterPro" id="IPR035926">
    <property type="entry name" value="NusB-like_sf"/>
</dbReference>
<dbReference type="Proteomes" id="UP001232992">
    <property type="component" value="Unassembled WGS sequence"/>
</dbReference>
<comment type="similarity">
    <text evidence="1 6">Belongs to the NusB family.</text>
</comment>
<feature type="domain" description="NusB/RsmB/TIM44" evidence="7">
    <location>
        <begin position="112"/>
        <end position="206"/>
    </location>
</feature>
<evidence type="ECO:0000256" key="4">
    <source>
        <dbReference type="ARBA" id="ARBA00023015"/>
    </source>
</evidence>
<dbReference type="InterPro" id="IPR011605">
    <property type="entry name" value="NusB_fam"/>
</dbReference>
<organism evidence="8 9">
    <name type="scientific">Roseofilum casamattae BLCC-M143</name>
    <dbReference type="NCBI Taxonomy" id="3022442"/>
    <lineage>
        <taxon>Bacteria</taxon>
        <taxon>Bacillati</taxon>
        <taxon>Cyanobacteriota</taxon>
        <taxon>Cyanophyceae</taxon>
        <taxon>Desertifilales</taxon>
        <taxon>Desertifilaceae</taxon>
        <taxon>Roseofilum</taxon>
        <taxon>Roseofilum casamattae</taxon>
    </lineage>
</organism>
<comment type="function">
    <text evidence="6">Involved in transcription antitermination. Required for transcription of ribosomal RNA (rRNA) genes. Binds specifically to the boxA antiterminator sequence of the ribosomal RNA (rrn) operons.</text>
</comment>
<keyword evidence="5 6" id="KW-0804">Transcription</keyword>
<dbReference type="EMBL" id="JAQOSQ010000003">
    <property type="protein sequence ID" value="MDJ1182551.1"/>
    <property type="molecule type" value="Genomic_DNA"/>
</dbReference>
<keyword evidence="3 6" id="KW-0694">RNA-binding</keyword>
<name>A0ABT7BTN4_9CYAN</name>
<sequence>MPSPDIPRPPQIARELALLSLSQLSNRPPQDDPEALQKLLSIAVRTLQMETSETLEMAAAELQRGNARLLDSETVAPSLGSARTMVKEAIDLTETAINRLGHAIAFPQLIHQYDDHKAVRDYALQLLSLVAQNRQELDSLISKAMVNWQLERLARIDSDILRISVAEILYLQLPEQIAIDEAVKLAKRYSGEEEFRFINGVLRRVVNLLKKEVPNSRS</sequence>
<evidence type="ECO:0000313" key="8">
    <source>
        <dbReference type="EMBL" id="MDJ1182551.1"/>
    </source>
</evidence>